<evidence type="ECO:0000256" key="1">
    <source>
        <dbReference type="ARBA" id="ARBA00004141"/>
    </source>
</evidence>
<evidence type="ECO:0000256" key="6">
    <source>
        <dbReference type="SAM" id="Phobius"/>
    </source>
</evidence>
<proteinExistence type="predicted"/>
<evidence type="ECO:0000256" key="5">
    <source>
        <dbReference type="ARBA" id="ARBA00023136"/>
    </source>
</evidence>
<dbReference type="PANTHER" id="PTHR48020:SF4">
    <property type="entry name" value="SYMPORT, PUTATIVE (AFU_ORTHOLOGUE AFUA_3G11790)-RELATED"/>
    <property type="match status" value="1"/>
</dbReference>
<keyword evidence="5 6" id="KW-0472">Membrane</keyword>
<dbReference type="InterPro" id="IPR005828">
    <property type="entry name" value="MFS_sugar_transport-like"/>
</dbReference>
<protein>
    <recommendedName>
        <fullName evidence="7">Major facilitator superfamily (MFS) profile domain-containing protein</fullName>
    </recommendedName>
</protein>
<feature type="transmembrane region" description="Helical" evidence="6">
    <location>
        <begin position="84"/>
        <end position="102"/>
    </location>
</feature>
<accession>A0ABR3Y348</accession>
<dbReference type="InterPro" id="IPR036259">
    <property type="entry name" value="MFS_trans_sf"/>
</dbReference>
<name>A0ABR3Y348_9PEZI</name>
<comment type="subcellular location">
    <subcellularLocation>
        <location evidence="1">Membrane</location>
        <topology evidence="1">Multi-pass membrane protein</topology>
    </subcellularLocation>
</comment>
<dbReference type="InterPro" id="IPR020846">
    <property type="entry name" value="MFS_dom"/>
</dbReference>
<evidence type="ECO:0000256" key="4">
    <source>
        <dbReference type="ARBA" id="ARBA00022989"/>
    </source>
</evidence>
<feature type="transmembrane region" description="Helical" evidence="6">
    <location>
        <begin position="12"/>
        <end position="31"/>
    </location>
</feature>
<evidence type="ECO:0000313" key="8">
    <source>
        <dbReference type="EMBL" id="KAL1882326.1"/>
    </source>
</evidence>
<keyword evidence="2" id="KW-0813">Transport</keyword>
<dbReference type="PANTHER" id="PTHR48020">
    <property type="entry name" value="PROTON MYO-INOSITOL COTRANSPORTER"/>
    <property type="match status" value="1"/>
</dbReference>
<gene>
    <name evidence="8" type="ORF">VTK73DRAFT_1885</name>
</gene>
<keyword evidence="9" id="KW-1185">Reference proteome</keyword>
<dbReference type="PROSITE" id="PS50850">
    <property type="entry name" value="MFS"/>
    <property type="match status" value="1"/>
</dbReference>
<sequence>MSFYIPTSHSTGRTAAIALFIYIFSAFYGPGGGPIPFTYSAEVFPLSHREVGMAWAVATNNFWASVITFAFPRMLQTMTTQGTFGFYAGLNLLALIMVFLWMPETKQRTLEQLDEIFSVPMRTHMRFQVCEMLPWWWRRHVLRRKGVPQPQLYSFDEDIVRADDTVSGDSKV</sequence>
<comment type="caution">
    <text evidence="8">The sequence shown here is derived from an EMBL/GenBank/DDBJ whole genome shotgun (WGS) entry which is preliminary data.</text>
</comment>
<keyword evidence="4 6" id="KW-1133">Transmembrane helix</keyword>
<organism evidence="8 9">
    <name type="scientific">Phialemonium thermophilum</name>
    <dbReference type="NCBI Taxonomy" id="223376"/>
    <lineage>
        <taxon>Eukaryota</taxon>
        <taxon>Fungi</taxon>
        <taxon>Dikarya</taxon>
        <taxon>Ascomycota</taxon>
        <taxon>Pezizomycotina</taxon>
        <taxon>Sordariomycetes</taxon>
        <taxon>Sordariomycetidae</taxon>
        <taxon>Cephalothecales</taxon>
        <taxon>Cephalothecaceae</taxon>
        <taxon>Phialemonium</taxon>
    </lineage>
</organism>
<dbReference type="Proteomes" id="UP001586593">
    <property type="component" value="Unassembled WGS sequence"/>
</dbReference>
<dbReference type="InterPro" id="IPR050814">
    <property type="entry name" value="Myo-inositol_Transporter"/>
</dbReference>
<dbReference type="Pfam" id="PF00083">
    <property type="entry name" value="Sugar_tr"/>
    <property type="match status" value="1"/>
</dbReference>
<dbReference type="Gene3D" id="1.20.1250.20">
    <property type="entry name" value="MFS general substrate transporter like domains"/>
    <property type="match status" value="1"/>
</dbReference>
<evidence type="ECO:0000313" key="9">
    <source>
        <dbReference type="Proteomes" id="UP001586593"/>
    </source>
</evidence>
<dbReference type="SUPFAM" id="SSF103473">
    <property type="entry name" value="MFS general substrate transporter"/>
    <property type="match status" value="1"/>
</dbReference>
<evidence type="ECO:0000259" key="7">
    <source>
        <dbReference type="PROSITE" id="PS50850"/>
    </source>
</evidence>
<feature type="transmembrane region" description="Helical" evidence="6">
    <location>
        <begin position="51"/>
        <end position="72"/>
    </location>
</feature>
<dbReference type="EMBL" id="JAZHXJ010000015">
    <property type="protein sequence ID" value="KAL1882326.1"/>
    <property type="molecule type" value="Genomic_DNA"/>
</dbReference>
<evidence type="ECO:0000256" key="2">
    <source>
        <dbReference type="ARBA" id="ARBA00022448"/>
    </source>
</evidence>
<keyword evidence="3 6" id="KW-0812">Transmembrane</keyword>
<feature type="domain" description="Major facilitator superfamily (MFS) profile" evidence="7">
    <location>
        <begin position="1"/>
        <end position="106"/>
    </location>
</feature>
<reference evidence="8 9" key="1">
    <citation type="journal article" date="2024" name="Commun. Biol.">
        <title>Comparative genomic analysis of thermophilic fungi reveals convergent evolutionary adaptations and gene losses.</title>
        <authorList>
            <person name="Steindorff A.S."/>
            <person name="Aguilar-Pontes M.V."/>
            <person name="Robinson A.J."/>
            <person name="Andreopoulos B."/>
            <person name="LaButti K."/>
            <person name="Kuo A."/>
            <person name="Mondo S."/>
            <person name="Riley R."/>
            <person name="Otillar R."/>
            <person name="Haridas S."/>
            <person name="Lipzen A."/>
            <person name="Grimwood J."/>
            <person name="Schmutz J."/>
            <person name="Clum A."/>
            <person name="Reid I.D."/>
            <person name="Moisan M.C."/>
            <person name="Butler G."/>
            <person name="Nguyen T.T.M."/>
            <person name="Dewar K."/>
            <person name="Conant G."/>
            <person name="Drula E."/>
            <person name="Henrissat B."/>
            <person name="Hansel C."/>
            <person name="Singer S."/>
            <person name="Hutchinson M.I."/>
            <person name="de Vries R.P."/>
            <person name="Natvig D.O."/>
            <person name="Powell A.J."/>
            <person name="Tsang A."/>
            <person name="Grigoriev I.V."/>
        </authorList>
    </citation>
    <scope>NUCLEOTIDE SEQUENCE [LARGE SCALE GENOMIC DNA]</scope>
    <source>
        <strain evidence="8 9">ATCC 24622</strain>
    </source>
</reference>
<evidence type="ECO:0000256" key="3">
    <source>
        <dbReference type="ARBA" id="ARBA00022692"/>
    </source>
</evidence>